<dbReference type="FunFam" id="1.10.3380.10:FF:000012">
    <property type="entry name" value="DEAD/DEAH box DNA helicase"/>
    <property type="match status" value="1"/>
</dbReference>
<feature type="region of interest" description="Disordered" evidence="4">
    <location>
        <begin position="1149"/>
        <end position="1168"/>
    </location>
</feature>
<dbReference type="PROSITE" id="PS51192">
    <property type="entry name" value="HELICASE_ATP_BIND_1"/>
    <property type="match status" value="1"/>
</dbReference>
<dbReference type="Gene3D" id="3.40.50.300">
    <property type="entry name" value="P-loop containing nucleotide triphosphate hydrolases"/>
    <property type="match status" value="2"/>
</dbReference>
<feature type="region of interest" description="Disordered" evidence="4">
    <location>
        <begin position="1033"/>
        <end position="1062"/>
    </location>
</feature>
<dbReference type="GO" id="GO:0043138">
    <property type="term" value="F:3'-5' DNA helicase activity"/>
    <property type="evidence" value="ECO:0007669"/>
    <property type="project" value="UniProtKB-EC"/>
</dbReference>
<dbReference type="GO" id="GO:0003676">
    <property type="term" value="F:nucleic acid binding"/>
    <property type="evidence" value="ECO:0007669"/>
    <property type="project" value="InterPro"/>
</dbReference>
<feature type="compositionally biased region" description="Polar residues" evidence="4">
    <location>
        <begin position="1051"/>
        <end position="1062"/>
    </location>
</feature>
<evidence type="ECO:0000313" key="7">
    <source>
        <dbReference type="EMBL" id="CCK71807.1"/>
    </source>
</evidence>
<dbReference type="Pfam" id="PF00271">
    <property type="entry name" value="Helicase_C"/>
    <property type="match status" value="1"/>
</dbReference>
<dbReference type="GO" id="GO:0005524">
    <property type="term" value="F:ATP binding"/>
    <property type="evidence" value="ECO:0007669"/>
    <property type="project" value="UniProtKB-KW"/>
</dbReference>
<feature type="domain" description="Helicase ATP-binding" evidence="5">
    <location>
        <begin position="150"/>
        <end position="325"/>
    </location>
</feature>
<dbReference type="HOGENOM" id="CLU_000335_0_1_1"/>
<dbReference type="EMBL" id="HE978322">
    <property type="protein sequence ID" value="CCK71807.1"/>
    <property type="molecule type" value="Genomic_DNA"/>
</dbReference>
<dbReference type="InterPro" id="IPR011545">
    <property type="entry name" value="DEAD/DEAH_box_helicase_dom"/>
</dbReference>
<evidence type="ECO:0008006" key="9">
    <source>
        <dbReference type="Google" id="ProtNLM"/>
    </source>
</evidence>
<name>J7S234_HUIN7</name>
<dbReference type="Pfam" id="PF00270">
    <property type="entry name" value="DEAD"/>
    <property type="match status" value="1"/>
</dbReference>
<dbReference type="AlphaFoldDB" id="J7S234"/>
<dbReference type="GO" id="GO:0007129">
    <property type="term" value="P:homologous chromosome pairing at meiosis"/>
    <property type="evidence" value="ECO:0007669"/>
    <property type="project" value="EnsemblFungi"/>
</dbReference>
<dbReference type="RefSeq" id="XP_022466052.1">
    <property type="nucleotide sequence ID" value="XM_022609681.1"/>
</dbReference>
<sequence length="1180" mass="132826">MGTKFDQDGTVSTGRDAKHGLSDGNFYPPIQEKTSCKRRRNEKAPFKIYVNHNSLLDDDDAAEDEINTNDSSVFTGSEFSTNYSIEEDDLGIAAGNSTHRKEPLKKRKKITVVKKAAKVESQILVSSLPERYQTLFPFDRFNKMQSAAFSTLYESNENCVVTSPTGSGKTVLLELAILSTLNSIQKKSDSNTKILYIAPTKSLCCEISKKWEPKFLDLTVGMLTSDTSYLDNDSVKKCNIIITTPEKWDLLTRKWKDYKRLFELVKLVLVDEIHTISEKRGATLEVVLTRMNNMCPDIRIVAASATIPNIEDVASWLKAKNRKSAKILKFDDEYRQVTLEKHVYGFQFYNKNSFQRDAFYNTKLSEVLLEHCKGKPTMIFCPTRASTVSTAKYLAKHVASSLRIPRNKGSITLSDPAIQDCFNAGVGFHNAGLSLPDRTAMEQNFMNGKVRILCSTSTLAVGVNLPAYLVVIKGTSMWNSSENKEYSNLEILQMIGRAGRPQFEKTGCSVIMTDVEQKSKYEKLLDGNDMLESTLHLDLIEHICSEISLGCITSIESAVSWIEKSFFFVRFQKNPSAYWQVTKHLRSDIKQHAVLKNFCQGLVKQLLEAMLIVDQDGTLLCTPFGQAMVRHYVLFDTIKRFIGAKKGRSLQDVLDILVRSEEFSEMRLRYNEKKLYKEINLSPLIRYPYLTEKKQSQIIDQTFQKTSLLIQYELGGLEYPLHDWARKLHSVLVQDKLRVFRHSYRLLKCMVDTFIEQKDGLSLKNALFLLRCINANAWEDSCMVLRQLKSIGLVSVRKLANHNVTTLQALKQLDDGEIEYFLGLKLGMGAKIKEDILLLPKLTIQSKVTSCKNLNDGINVVFKVEISAEFRTAVWHGSHLSLDIEILKDSDELVDFRRIQLSQLKEPKAYRVCAFFDSIESELVFSLHCQEVAGLGESITFCANELPIEYRNKLGRYSHHKSPKGTLFIPESDASIDSLSSDDSLLQYLGDEKYKGDMSRRKTTANGPCLKGGATLKRANILEDVHPAKECSTRQRSVGSFSKQRLKESEVGNTGSKHQTQRGIRSIADLSGGYRYDNFDKTRSTATRNSSLSVLEHDELSILRDDTDLETHTNAPPLESTYSPTIESISIDSEGSCVAVLDLESTQLPAPDGAAQQTTSSGSSIESCSLDFLGSDVEVD</sequence>
<dbReference type="KEGG" id="kng:KNAG_0I00150"/>
<dbReference type="InterPro" id="IPR052247">
    <property type="entry name" value="Meiotic_Crossover_Helicase"/>
</dbReference>
<keyword evidence="2" id="KW-0547">Nucleotide-binding</keyword>
<evidence type="ECO:0000256" key="3">
    <source>
        <dbReference type="ARBA" id="ARBA00022840"/>
    </source>
</evidence>
<evidence type="ECO:0000259" key="5">
    <source>
        <dbReference type="PROSITE" id="PS51192"/>
    </source>
</evidence>
<dbReference type="Proteomes" id="UP000006310">
    <property type="component" value="Chromosome 9"/>
</dbReference>
<dbReference type="CDD" id="cd18795">
    <property type="entry name" value="SF2_C_Ski2"/>
    <property type="match status" value="1"/>
</dbReference>
<dbReference type="OrthoDB" id="5575at2759"/>
<protein>
    <recommendedName>
        <fullName evidence="9">RNA helicase</fullName>
    </recommendedName>
</protein>
<dbReference type="SMART" id="SM00973">
    <property type="entry name" value="Sec63"/>
    <property type="match status" value="1"/>
</dbReference>
<evidence type="ECO:0000259" key="6">
    <source>
        <dbReference type="PROSITE" id="PS51194"/>
    </source>
</evidence>
<dbReference type="Pfam" id="PF02889">
    <property type="entry name" value="Sec63"/>
    <property type="match status" value="1"/>
</dbReference>
<dbReference type="SUPFAM" id="SSF158702">
    <property type="entry name" value="Sec63 N-terminal domain-like"/>
    <property type="match status" value="1"/>
</dbReference>
<feature type="region of interest" description="Disordered" evidence="4">
    <location>
        <begin position="1"/>
        <end position="38"/>
    </location>
</feature>
<evidence type="ECO:0000256" key="4">
    <source>
        <dbReference type="SAM" id="MobiDB-lite"/>
    </source>
</evidence>
<evidence type="ECO:0000256" key="1">
    <source>
        <dbReference type="ARBA" id="ARBA00010140"/>
    </source>
</evidence>
<evidence type="ECO:0000313" key="8">
    <source>
        <dbReference type="Proteomes" id="UP000006310"/>
    </source>
</evidence>
<feature type="compositionally biased region" description="Polar residues" evidence="4">
    <location>
        <begin position="1034"/>
        <end position="1043"/>
    </location>
</feature>
<dbReference type="InterPro" id="IPR014001">
    <property type="entry name" value="Helicase_ATP-bd"/>
</dbReference>
<keyword evidence="8" id="KW-1185">Reference proteome</keyword>
<dbReference type="PROSITE" id="PS51194">
    <property type="entry name" value="HELICASE_CTER"/>
    <property type="match status" value="1"/>
</dbReference>
<dbReference type="OMA" id="DEFAFQA"/>
<accession>J7S234</accession>
<dbReference type="Gene3D" id="1.10.3380.10">
    <property type="entry name" value="Sec63 N-terminal domain-like domain"/>
    <property type="match status" value="1"/>
</dbReference>
<proteinExistence type="inferred from homology"/>
<dbReference type="InterPro" id="IPR027417">
    <property type="entry name" value="P-loop_NTPase"/>
</dbReference>
<comment type="similarity">
    <text evidence="1">Belongs to the helicase family. SKI2 subfamily.</text>
</comment>
<evidence type="ECO:0000256" key="2">
    <source>
        <dbReference type="ARBA" id="ARBA00022741"/>
    </source>
</evidence>
<dbReference type="GO" id="GO:0007131">
    <property type="term" value="P:reciprocal meiotic recombination"/>
    <property type="evidence" value="ECO:0007669"/>
    <property type="project" value="EnsemblFungi"/>
</dbReference>
<organism evidence="7 8">
    <name type="scientific">Huiozyma naganishii (strain ATCC MYA-139 / BCRC 22969 / CBS 8797 / KCTC 17520 / NBRC 10181 / NCYC 3082 / Yp74L-3)</name>
    <name type="common">Yeast</name>
    <name type="synonym">Kazachstania naganishii</name>
    <dbReference type="NCBI Taxonomy" id="1071383"/>
    <lineage>
        <taxon>Eukaryota</taxon>
        <taxon>Fungi</taxon>
        <taxon>Dikarya</taxon>
        <taxon>Ascomycota</taxon>
        <taxon>Saccharomycotina</taxon>
        <taxon>Saccharomycetes</taxon>
        <taxon>Saccharomycetales</taxon>
        <taxon>Saccharomycetaceae</taxon>
        <taxon>Huiozyma</taxon>
    </lineage>
</organism>
<dbReference type="SUPFAM" id="SSF52540">
    <property type="entry name" value="P-loop containing nucleoside triphosphate hydrolases"/>
    <property type="match status" value="1"/>
</dbReference>
<dbReference type="GeneID" id="34527550"/>
<dbReference type="SMART" id="SM00490">
    <property type="entry name" value="HELICc"/>
    <property type="match status" value="1"/>
</dbReference>
<dbReference type="PANTHER" id="PTHR47835">
    <property type="entry name" value="HFM1, ATP DEPENDENT DNA HELICASE HOMOLOG"/>
    <property type="match status" value="1"/>
</dbReference>
<reference evidence="7 8" key="1">
    <citation type="journal article" date="2011" name="Proc. Natl. Acad. Sci. U.S.A.">
        <title>Evolutionary erosion of yeast sex chromosomes by mating-type switching accidents.</title>
        <authorList>
            <person name="Gordon J.L."/>
            <person name="Armisen D."/>
            <person name="Proux-Wera E."/>
            <person name="Oheigeartaigh S.S."/>
            <person name="Byrne K.P."/>
            <person name="Wolfe K.H."/>
        </authorList>
    </citation>
    <scope>NUCLEOTIDE SEQUENCE [LARGE SCALE GENOMIC DNA]</scope>
    <source>
        <strain evidence="8">ATCC MYA-139 / BCRC 22969 / CBS 8797 / CCRC 22969 / KCTC 17520 / NBRC 10181 / NCYC 3082</strain>
    </source>
</reference>
<reference evidence="8" key="2">
    <citation type="submission" date="2012-08" db="EMBL/GenBank/DDBJ databases">
        <title>Genome sequence of Kazachstania naganishii.</title>
        <authorList>
            <person name="Gordon J.L."/>
            <person name="Armisen D."/>
            <person name="Proux-Wera E."/>
            <person name="OhEigeartaigh S.S."/>
            <person name="Byrne K.P."/>
            <person name="Wolfe K.H."/>
        </authorList>
    </citation>
    <scope>NUCLEOTIDE SEQUENCE [LARGE SCALE GENOMIC DNA]</scope>
    <source>
        <strain evidence="8">ATCC MYA-139 / BCRC 22969 / CBS 8797 / CCRC 22969 / KCTC 17520 / NBRC 10181 / NCYC 3082</strain>
    </source>
</reference>
<dbReference type="PANTHER" id="PTHR47835:SF3">
    <property type="entry name" value="HELICASE FOR MEIOSIS 1"/>
    <property type="match status" value="1"/>
</dbReference>
<gene>
    <name evidence="7" type="primary">KNAG0I00150</name>
    <name evidence="7" type="ordered locus">KNAG_0I00150</name>
</gene>
<dbReference type="Gene3D" id="1.10.10.10">
    <property type="entry name" value="Winged helix-like DNA-binding domain superfamily/Winged helix DNA-binding domain"/>
    <property type="match status" value="1"/>
</dbReference>
<dbReference type="GO" id="GO:0016787">
    <property type="term" value="F:hydrolase activity"/>
    <property type="evidence" value="ECO:0007669"/>
    <property type="project" value="UniProtKB-KW"/>
</dbReference>
<dbReference type="SMART" id="SM00487">
    <property type="entry name" value="DEXDc"/>
    <property type="match status" value="1"/>
</dbReference>
<dbReference type="STRING" id="1071383.J7S234"/>
<keyword evidence="3" id="KW-0067">ATP-binding</keyword>
<dbReference type="InterPro" id="IPR036388">
    <property type="entry name" value="WH-like_DNA-bd_sf"/>
</dbReference>
<dbReference type="GO" id="GO:0006260">
    <property type="term" value="P:DNA replication"/>
    <property type="evidence" value="ECO:0007669"/>
    <property type="project" value="EnsemblFungi"/>
</dbReference>
<feature type="domain" description="Helicase C-terminal" evidence="6">
    <location>
        <begin position="363"/>
        <end position="547"/>
    </location>
</feature>
<dbReference type="GO" id="GO:0005634">
    <property type="term" value="C:nucleus"/>
    <property type="evidence" value="ECO:0007669"/>
    <property type="project" value="EnsemblFungi"/>
</dbReference>
<dbReference type="eggNOG" id="KOG0952">
    <property type="taxonomic scope" value="Eukaryota"/>
</dbReference>
<dbReference type="InterPro" id="IPR001650">
    <property type="entry name" value="Helicase_C-like"/>
</dbReference>
<dbReference type="InterPro" id="IPR004179">
    <property type="entry name" value="Sec63-dom"/>
</dbReference>